<evidence type="ECO:0000256" key="5">
    <source>
        <dbReference type="HAMAP-Rule" id="MF_01334"/>
    </source>
</evidence>
<keyword evidence="2 5" id="KW-0694">RNA-binding</keyword>
<dbReference type="Gene3D" id="2.170.120.20">
    <property type="entry name" value="Ribosomal protein L25, beta domain"/>
    <property type="match status" value="1"/>
</dbReference>
<dbReference type="GO" id="GO:0008097">
    <property type="term" value="F:5S rRNA binding"/>
    <property type="evidence" value="ECO:0007669"/>
    <property type="project" value="InterPro"/>
</dbReference>
<dbReference type="RefSeq" id="WP_148734343.1">
    <property type="nucleotide sequence ID" value="NZ_VSSB01000002.1"/>
</dbReference>
<dbReference type="InterPro" id="IPR020057">
    <property type="entry name" value="Ribosomal_bL25_b-dom"/>
</dbReference>
<protein>
    <recommendedName>
        <fullName evidence="5">Large ribosomal subunit protein bL25</fullName>
    </recommendedName>
    <alternativeName>
        <fullName evidence="5">General stress protein CTC</fullName>
    </alternativeName>
</protein>
<comment type="caution">
    <text evidence="9">The sequence shown here is derived from an EMBL/GenBank/DDBJ whole genome shotgun (WGS) entry which is preliminary data.</text>
</comment>
<dbReference type="Gene3D" id="2.40.240.10">
    <property type="entry name" value="Ribosomal Protein L25, Chain P"/>
    <property type="match status" value="1"/>
</dbReference>
<comment type="function">
    <text evidence="5">This is one of the proteins that binds to the 5S RNA in the ribosome where it forms part of the central protuberance.</text>
</comment>
<organism evidence="9 10">
    <name type="scientific">Agromyces mariniharenae</name>
    <dbReference type="NCBI Taxonomy" id="2604423"/>
    <lineage>
        <taxon>Bacteria</taxon>
        <taxon>Bacillati</taxon>
        <taxon>Actinomycetota</taxon>
        <taxon>Actinomycetes</taxon>
        <taxon>Micrococcales</taxon>
        <taxon>Microbacteriaceae</taxon>
        <taxon>Agromyces</taxon>
    </lineage>
</organism>
<dbReference type="InterPro" id="IPR001021">
    <property type="entry name" value="Ribosomal_bL25_long"/>
</dbReference>
<dbReference type="EMBL" id="VSSB01000002">
    <property type="protein sequence ID" value="TYL50241.1"/>
    <property type="molecule type" value="Genomic_DNA"/>
</dbReference>
<dbReference type="NCBIfam" id="NF004131">
    <property type="entry name" value="PRK05618.2-1"/>
    <property type="match status" value="1"/>
</dbReference>
<name>A0A5S4UYN3_9MICO</name>
<dbReference type="AlphaFoldDB" id="A0A5S4UYN3"/>
<dbReference type="NCBIfam" id="TIGR00731">
    <property type="entry name" value="bL25_bact_ctc"/>
    <property type="match status" value="1"/>
</dbReference>
<feature type="domain" description="Large ribosomal subunit protein bL25 L25" evidence="7">
    <location>
        <begin position="8"/>
        <end position="91"/>
    </location>
</feature>
<dbReference type="HAMAP" id="MF_01334">
    <property type="entry name" value="Ribosomal_bL25_CTC"/>
    <property type="match status" value="1"/>
</dbReference>
<dbReference type="InterPro" id="IPR020056">
    <property type="entry name" value="Rbsml_bL25/Gln-tRNA_synth_N"/>
</dbReference>
<dbReference type="GO" id="GO:0003735">
    <property type="term" value="F:structural constituent of ribosome"/>
    <property type="evidence" value="ECO:0007669"/>
    <property type="project" value="InterPro"/>
</dbReference>
<proteinExistence type="inferred from homology"/>
<keyword evidence="3 5" id="KW-0689">Ribosomal protein</keyword>
<dbReference type="Proteomes" id="UP000325243">
    <property type="component" value="Unassembled WGS sequence"/>
</dbReference>
<dbReference type="SUPFAM" id="SSF50715">
    <property type="entry name" value="Ribosomal protein L25-like"/>
    <property type="match status" value="1"/>
</dbReference>
<dbReference type="CDD" id="cd00495">
    <property type="entry name" value="Ribosomal_L25_TL5_CTC"/>
    <property type="match status" value="1"/>
</dbReference>
<feature type="region of interest" description="Disordered" evidence="6">
    <location>
        <begin position="184"/>
        <end position="213"/>
    </location>
</feature>
<comment type="similarity">
    <text evidence="5">Belongs to the bacterial ribosomal protein bL25 family. CTC subfamily.</text>
</comment>
<comment type="subunit">
    <text evidence="5">Part of the 50S ribosomal subunit; part of the 5S rRNA/L5/L18/L25 subcomplex. Contacts the 5S rRNA. Binds to the 5S rRNA independently of L5 and L18.</text>
</comment>
<dbReference type="PANTHER" id="PTHR33284:SF1">
    <property type="entry name" value="RIBOSOMAL PROTEIN L25_GLN-TRNA SYNTHETASE, ANTI-CODON-BINDING DOMAIN-CONTAINING PROTEIN"/>
    <property type="match status" value="1"/>
</dbReference>
<accession>A0A5S4UYN3</accession>
<evidence type="ECO:0000256" key="3">
    <source>
        <dbReference type="ARBA" id="ARBA00022980"/>
    </source>
</evidence>
<sequence length="213" mass="22651">MDEDNKVEAGTRDTFGKGAARKLRATGQIPAVLYGHGTAPQHLTLPGHQVGLLIRKANAVLDLQIDGKSQLALVKDVQKDPVHQVIEHLDLIVVKRGEKVQVEVPVHLEGEPFTGTIADLDAKTLLLEVEATHIPERIVVEIEGLEEGTQILAGAVELPKGATLVSDAETLVVNVHVPQKVDLGEEAEAAEAEGEEAVEGEETAEEAAAESAE</sequence>
<dbReference type="InterPro" id="IPR029751">
    <property type="entry name" value="Ribosomal_L25_dom"/>
</dbReference>
<evidence type="ECO:0000313" key="9">
    <source>
        <dbReference type="EMBL" id="TYL50241.1"/>
    </source>
</evidence>
<dbReference type="InterPro" id="IPR020930">
    <property type="entry name" value="Ribosomal_uL5_bac-type"/>
</dbReference>
<evidence type="ECO:0000259" key="7">
    <source>
        <dbReference type="Pfam" id="PF01386"/>
    </source>
</evidence>
<dbReference type="GO" id="GO:0022625">
    <property type="term" value="C:cytosolic large ribosomal subunit"/>
    <property type="evidence" value="ECO:0007669"/>
    <property type="project" value="TreeGrafter"/>
</dbReference>
<dbReference type="InterPro" id="IPR037121">
    <property type="entry name" value="Ribosomal_bL25_C"/>
</dbReference>
<dbReference type="InterPro" id="IPR011035">
    <property type="entry name" value="Ribosomal_bL25/Gln-tRNA_synth"/>
</dbReference>
<evidence type="ECO:0000256" key="2">
    <source>
        <dbReference type="ARBA" id="ARBA00022884"/>
    </source>
</evidence>
<dbReference type="GO" id="GO:0006412">
    <property type="term" value="P:translation"/>
    <property type="evidence" value="ECO:0007669"/>
    <property type="project" value="UniProtKB-UniRule"/>
</dbReference>
<dbReference type="PANTHER" id="PTHR33284">
    <property type="entry name" value="RIBOSOMAL PROTEIN L25/GLN-TRNA SYNTHETASE, ANTI-CODON-BINDING DOMAIN-CONTAINING PROTEIN"/>
    <property type="match status" value="1"/>
</dbReference>
<keyword evidence="10" id="KW-1185">Reference proteome</keyword>
<gene>
    <name evidence="5" type="primary">rplY</name>
    <name evidence="5" type="synonym">ctc</name>
    <name evidence="9" type="ORF">FYC51_13500</name>
</gene>
<reference evidence="9 10" key="1">
    <citation type="submission" date="2019-08" db="EMBL/GenBank/DDBJ databases">
        <authorList>
            <person name="Hu J."/>
        </authorList>
    </citation>
    <scope>NUCLEOTIDE SEQUENCE [LARGE SCALE GENOMIC DNA]</scope>
    <source>
        <strain evidence="9 10">NEAU-184</strain>
    </source>
</reference>
<evidence type="ECO:0000313" key="10">
    <source>
        <dbReference type="Proteomes" id="UP000325243"/>
    </source>
</evidence>
<keyword evidence="4 5" id="KW-0687">Ribonucleoprotein</keyword>
<evidence type="ECO:0000256" key="4">
    <source>
        <dbReference type="ARBA" id="ARBA00023274"/>
    </source>
</evidence>
<evidence type="ECO:0000259" key="8">
    <source>
        <dbReference type="Pfam" id="PF14693"/>
    </source>
</evidence>
<feature type="domain" description="Large ribosomal subunit protein bL25 beta" evidence="8">
    <location>
        <begin position="99"/>
        <end position="179"/>
    </location>
</feature>
<evidence type="ECO:0000256" key="6">
    <source>
        <dbReference type="SAM" id="MobiDB-lite"/>
    </source>
</evidence>
<evidence type="ECO:0000256" key="1">
    <source>
        <dbReference type="ARBA" id="ARBA00022730"/>
    </source>
</evidence>
<dbReference type="Pfam" id="PF01386">
    <property type="entry name" value="Ribosomal_L25p"/>
    <property type="match status" value="1"/>
</dbReference>
<dbReference type="Pfam" id="PF14693">
    <property type="entry name" value="Ribosomal_TL5_C"/>
    <property type="match status" value="1"/>
</dbReference>
<keyword evidence="1 5" id="KW-0699">rRNA-binding</keyword>